<keyword evidence="4" id="KW-1133">Transmembrane helix</keyword>
<dbReference type="PANTHER" id="PTHR24421:SF63">
    <property type="entry name" value="SENSOR HISTIDINE KINASE DESK"/>
    <property type="match status" value="1"/>
</dbReference>
<organism evidence="6 7">
    <name type="scientific">Sandaracinobacteroides saxicola</name>
    <dbReference type="NCBI Taxonomy" id="2759707"/>
    <lineage>
        <taxon>Bacteria</taxon>
        <taxon>Pseudomonadati</taxon>
        <taxon>Pseudomonadota</taxon>
        <taxon>Alphaproteobacteria</taxon>
        <taxon>Sphingomonadales</taxon>
        <taxon>Sphingosinicellaceae</taxon>
        <taxon>Sandaracinobacteroides</taxon>
    </lineage>
</organism>
<dbReference type="GO" id="GO:0000155">
    <property type="term" value="F:phosphorelay sensor kinase activity"/>
    <property type="evidence" value="ECO:0007669"/>
    <property type="project" value="InterPro"/>
</dbReference>
<dbReference type="CDD" id="cd16917">
    <property type="entry name" value="HATPase_UhpB-NarQ-NarX-like"/>
    <property type="match status" value="1"/>
</dbReference>
<evidence type="ECO:0000256" key="1">
    <source>
        <dbReference type="ARBA" id="ARBA00022679"/>
    </source>
</evidence>
<evidence type="ECO:0000313" key="6">
    <source>
        <dbReference type="EMBL" id="QMW23269.1"/>
    </source>
</evidence>
<protein>
    <submittedName>
        <fullName evidence="6">Two-component sensor histidine kinase</fullName>
    </submittedName>
</protein>
<dbReference type="InterPro" id="IPR003594">
    <property type="entry name" value="HATPase_dom"/>
</dbReference>
<evidence type="ECO:0000256" key="3">
    <source>
        <dbReference type="ARBA" id="ARBA00023012"/>
    </source>
</evidence>
<feature type="domain" description="Histidine kinase/HSP90-like ATPase" evidence="5">
    <location>
        <begin position="292"/>
        <end position="379"/>
    </location>
</feature>
<dbReference type="Gene3D" id="1.20.5.1930">
    <property type="match status" value="1"/>
</dbReference>
<dbReference type="PANTHER" id="PTHR24421">
    <property type="entry name" value="NITRATE/NITRITE SENSOR PROTEIN NARX-RELATED"/>
    <property type="match status" value="1"/>
</dbReference>
<dbReference type="InterPro" id="IPR036890">
    <property type="entry name" value="HATPase_C_sf"/>
</dbReference>
<dbReference type="RefSeq" id="WP_182296970.1">
    <property type="nucleotide sequence ID" value="NZ_CP059851.1"/>
</dbReference>
<dbReference type="KEGG" id="sand:H3309_01790"/>
<dbReference type="AlphaFoldDB" id="A0A7G5IIS7"/>
<proteinExistence type="predicted"/>
<gene>
    <name evidence="6" type="ORF">H3309_01790</name>
</gene>
<evidence type="ECO:0000259" key="5">
    <source>
        <dbReference type="SMART" id="SM00387"/>
    </source>
</evidence>
<feature type="transmembrane region" description="Helical" evidence="4">
    <location>
        <begin position="151"/>
        <end position="169"/>
    </location>
</feature>
<feature type="transmembrane region" description="Helical" evidence="4">
    <location>
        <begin position="85"/>
        <end position="105"/>
    </location>
</feature>
<keyword evidence="3" id="KW-0902">Two-component regulatory system</keyword>
<dbReference type="Gene3D" id="3.30.565.10">
    <property type="entry name" value="Histidine kinase-like ATPase, C-terminal domain"/>
    <property type="match status" value="1"/>
</dbReference>
<keyword evidence="4" id="KW-0472">Membrane</keyword>
<keyword evidence="2 6" id="KW-0418">Kinase</keyword>
<dbReference type="Pfam" id="PF02518">
    <property type="entry name" value="HATPase_c"/>
    <property type="match status" value="1"/>
</dbReference>
<feature type="transmembrane region" description="Helical" evidence="4">
    <location>
        <begin position="39"/>
        <end position="55"/>
    </location>
</feature>
<dbReference type="Pfam" id="PF07730">
    <property type="entry name" value="HisKA_3"/>
    <property type="match status" value="1"/>
</dbReference>
<keyword evidence="1" id="KW-0808">Transferase</keyword>
<dbReference type="SMART" id="SM00387">
    <property type="entry name" value="HATPase_c"/>
    <property type="match status" value="1"/>
</dbReference>
<evidence type="ECO:0000313" key="7">
    <source>
        <dbReference type="Proteomes" id="UP000515292"/>
    </source>
</evidence>
<evidence type="ECO:0000256" key="4">
    <source>
        <dbReference type="SAM" id="Phobius"/>
    </source>
</evidence>
<keyword evidence="4" id="KW-0812">Transmembrane</keyword>
<evidence type="ECO:0000256" key="2">
    <source>
        <dbReference type="ARBA" id="ARBA00022777"/>
    </source>
</evidence>
<dbReference type="EMBL" id="CP059851">
    <property type="protein sequence ID" value="QMW23269.1"/>
    <property type="molecule type" value="Genomic_DNA"/>
</dbReference>
<name>A0A7G5IIS7_9SPHN</name>
<dbReference type="SUPFAM" id="SSF55874">
    <property type="entry name" value="ATPase domain of HSP90 chaperone/DNA topoisomerase II/histidine kinase"/>
    <property type="match status" value="1"/>
</dbReference>
<keyword evidence="7" id="KW-1185">Reference proteome</keyword>
<feature type="transmembrane region" description="Helical" evidence="4">
    <location>
        <begin position="62"/>
        <end position="79"/>
    </location>
</feature>
<sequence length="386" mass="41105">MTGVADQIGPSARAGTGWGSLWPINLSAFRRFVSMDEPWIWLCYSTCYALPWLWLPPTPQQIWGGLFAFVFLTSLYVLSYRTDGWRLFAASSGIMAIALAVMPLGDNWSALTIYAMAAAGRLRPPLHAMGAIALFFTIGVVAGVLSAHSPMWWLPSVMIGVLIGGAAMSRRALADKSAKLIAAREEVRQLTMIAERERIGRDLHDVLGRTLTLIAVKADLAARLIGTGNAEARTEVEQIAATARASFADVHGALVGIDQPALADEMLAARDVLVLAGLEADVRGDGRDIPMEQAAILAAVLREGVTNVVRHAHAGRCMVEVTESPTHVGVSIEDDGIGGVKEGFGLLGMRVRVEAAGGHLHVRSRWPGSVVTAAIPLHAPATMAPA</sequence>
<dbReference type="GO" id="GO:0046983">
    <property type="term" value="F:protein dimerization activity"/>
    <property type="evidence" value="ECO:0007669"/>
    <property type="project" value="InterPro"/>
</dbReference>
<dbReference type="Proteomes" id="UP000515292">
    <property type="component" value="Chromosome"/>
</dbReference>
<dbReference type="InterPro" id="IPR011712">
    <property type="entry name" value="Sig_transdc_His_kin_sub3_dim/P"/>
</dbReference>
<feature type="transmembrane region" description="Helical" evidence="4">
    <location>
        <begin position="126"/>
        <end position="145"/>
    </location>
</feature>
<reference evidence="6 7" key="1">
    <citation type="submission" date="2020-07" db="EMBL/GenBank/DDBJ databases">
        <title>Complete genome sequence for Sandaracinobacter sp. M6.</title>
        <authorList>
            <person name="Tang Y."/>
            <person name="Liu Q."/>
            <person name="Guo Z."/>
            <person name="Lei P."/>
            <person name="Huang B."/>
        </authorList>
    </citation>
    <scope>NUCLEOTIDE SEQUENCE [LARGE SCALE GENOMIC DNA]</scope>
    <source>
        <strain evidence="6 7">M6</strain>
    </source>
</reference>
<dbReference type="InterPro" id="IPR050482">
    <property type="entry name" value="Sensor_HK_TwoCompSys"/>
</dbReference>
<accession>A0A7G5IIS7</accession>
<dbReference type="GO" id="GO:0016020">
    <property type="term" value="C:membrane"/>
    <property type="evidence" value="ECO:0007669"/>
    <property type="project" value="InterPro"/>
</dbReference>